<sequence length="91" mass="9122">MAFDNLAVNVTTASTEVLAANAGRAYALLINDSDTVVYLAIGEAAVANSGIRLAATGGSFEMSRACNNLTGNAVYGIHGGSGNKVICGIEA</sequence>
<dbReference type="EMBL" id="MT142476">
    <property type="protein sequence ID" value="QJA81993.1"/>
    <property type="molecule type" value="Genomic_DNA"/>
</dbReference>
<accession>A0A6M3IKX4</accession>
<gene>
    <name evidence="2" type="ORF">MM415A00456_0024</name>
    <name evidence="1" type="ORF">MM415B01580_0008</name>
</gene>
<evidence type="ECO:0000313" key="1">
    <source>
        <dbReference type="EMBL" id="QJA57687.1"/>
    </source>
</evidence>
<organism evidence="1">
    <name type="scientific">viral metagenome</name>
    <dbReference type="NCBI Taxonomy" id="1070528"/>
    <lineage>
        <taxon>unclassified sequences</taxon>
        <taxon>metagenomes</taxon>
        <taxon>organismal metagenomes</taxon>
    </lineage>
</organism>
<protein>
    <submittedName>
        <fullName evidence="1">Uncharacterized protein</fullName>
    </submittedName>
</protein>
<evidence type="ECO:0000313" key="2">
    <source>
        <dbReference type="EMBL" id="QJA81993.1"/>
    </source>
</evidence>
<proteinExistence type="predicted"/>
<name>A0A6M3IKX4_9ZZZZ</name>
<dbReference type="EMBL" id="MT141287">
    <property type="protein sequence ID" value="QJA57687.1"/>
    <property type="molecule type" value="Genomic_DNA"/>
</dbReference>
<dbReference type="AlphaFoldDB" id="A0A6M3IKX4"/>
<reference evidence="1" key="1">
    <citation type="submission" date="2020-03" db="EMBL/GenBank/DDBJ databases">
        <title>The deep terrestrial virosphere.</title>
        <authorList>
            <person name="Holmfeldt K."/>
            <person name="Nilsson E."/>
            <person name="Simone D."/>
            <person name="Lopez-Fernandez M."/>
            <person name="Wu X."/>
            <person name="de Brujin I."/>
            <person name="Lundin D."/>
            <person name="Andersson A."/>
            <person name="Bertilsson S."/>
            <person name="Dopson M."/>
        </authorList>
    </citation>
    <scope>NUCLEOTIDE SEQUENCE</scope>
    <source>
        <strain evidence="2">MM415A00456</strain>
        <strain evidence="1">MM415B01580</strain>
    </source>
</reference>